<dbReference type="FunFam" id="1.10.630.10:FF:000043">
    <property type="entry name" value="Cytochrome P450 99A2"/>
    <property type="match status" value="1"/>
</dbReference>
<dbReference type="EMBL" id="OZ075124">
    <property type="protein sequence ID" value="CAL4924221.1"/>
    <property type="molecule type" value="Genomic_DNA"/>
</dbReference>
<dbReference type="GO" id="GO:0004497">
    <property type="term" value="F:monooxygenase activity"/>
    <property type="evidence" value="ECO:0007669"/>
    <property type="project" value="UniProtKB-KW"/>
</dbReference>
<dbReference type="PRINTS" id="PR00385">
    <property type="entry name" value="P450"/>
</dbReference>
<name>A0ABC8XEM3_9POAL</name>
<keyword evidence="4 8" id="KW-0560">Oxidoreductase</keyword>
<dbReference type="Proteomes" id="UP001497457">
    <property type="component" value="Chromosome 14rd"/>
</dbReference>
<dbReference type="InterPro" id="IPR002401">
    <property type="entry name" value="Cyt_P450_E_grp-I"/>
</dbReference>
<accession>A0ABC8XEM3</accession>
<evidence type="ECO:0000256" key="5">
    <source>
        <dbReference type="ARBA" id="ARBA00023004"/>
    </source>
</evidence>
<organism evidence="9 10">
    <name type="scientific">Urochloa decumbens</name>
    <dbReference type="NCBI Taxonomy" id="240449"/>
    <lineage>
        <taxon>Eukaryota</taxon>
        <taxon>Viridiplantae</taxon>
        <taxon>Streptophyta</taxon>
        <taxon>Embryophyta</taxon>
        <taxon>Tracheophyta</taxon>
        <taxon>Spermatophyta</taxon>
        <taxon>Magnoliopsida</taxon>
        <taxon>Liliopsida</taxon>
        <taxon>Poales</taxon>
        <taxon>Poaceae</taxon>
        <taxon>PACMAD clade</taxon>
        <taxon>Panicoideae</taxon>
        <taxon>Panicodae</taxon>
        <taxon>Paniceae</taxon>
        <taxon>Melinidinae</taxon>
        <taxon>Urochloa</taxon>
    </lineage>
</organism>
<dbReference type="GO" id="GO:0046872">
    <property type="term" value="F:metal ion binding"/>
    <property type="evidence" value="ECO:0007669"/>
    <property type="project" value="UniProtKB-KW"/>
</dbReference>
<dbReference type="InterPro" id="IPR017972">
    <property type="entry name" value="Cyt_P450_CS"/>
</dbReference>
<dbReference type="InterPro" id="IPR001128">
    <property type="entry name" value="Cyt_P450"/>
</dbReference>
<gene>
    <name evidence="9" type="ORF">URODEC1_LOCUS22741</name>
</gene>
<feature type="binding site" description="axial binding residue" evidence="7">
    <location>
        <position position="436"/>
    </location>
    <ligand>
        <name>heme</name>
        <dbReference type="ChEBI" id="CHEBI:30413"/>
    </ligand>
    <ligandPart>
        <name>Fe</name>
        <dbReference type="ChEBI" id="CHEBI:18248"/>
    </ligandPart>
</feature>
<evidence type="ECO:0008006" key="11">
    <source>
        <dbReference type="Google" id="ProtNLM"/>
    </source>
</evidence>
<keyword evidence="5 7" id="KW-0408">Iron</keyword>
<evidence type="ECO:0000256" key="4">
    <source>
        <dbReference type="ARBA" id="ARBA00023002"/>
    </source>
</evidence>
<evidence type="ECO:0000256" key="7">
    <source>
        <dbReference type="PIRSR" id="PIRSR602401-1"/>
    </source>
</evidence>
<evidence type="ECO:0000256" key="3">
    <source>
        <dbReference type="ARBA" id="ARBA00022723"/>
    </source>
</evidence>
<dbReference type="InterPro" id="IPR036396">
    <property type="entry name" value="Cyt_P450_sf"/>
</dbReference>
<evidence type="ECO:0000256" key="1">
    <source>
        <dbReference type="ARBA" id="ARBA00010617"/>
    </source>
</evidence>
<dbReference type="PRINTS" id="PR00463">
    <property type="entry name" value="EP450I"/>
</dbReference>
<evidence type="ECO:0000256" key="2">
    <source>
        <dbReference type="ARBA" id="ARBA00022617"/>
    </source>
</evidence>
<evidence type="ECO:0000256" key="8">
    <source>
        <dbReference type="RuleBase" id="RU000461"/>
    </source>
</evidence>
<keyword evidence="6 8" id="KW-0503">Monooxygenase</keyword>
<dbReference type="PROSITE" id="PS00086">
    <property type="entry name" value="CYTOCHROME_P450"/>
    <property type="match status" value="1"/>
</dbReference>
<keyword evidence="2 7" id="KW-0349">Heme</keyword>
<dbReference type="SUPFAM" id="SSF48264">
    <property type="entry name" value="Cytochrome P450"/>
    <property type="match status" value="1"/>
</dbReference>
<reference evidence="9" key="1">
    <citation type="submission" date="2024-10" db="EMBL/GenBank/DDBJ databases">
        <authorList>
            <person name="Ryan C."/>
        </authorList>
    </citation>
    <scope>NUCLEOTIDE SEQUENCE [LARGE SCALE GENOMIC DNA]</scope>
</reference>
<proteinExistence type="inferred from homology"/>
<evidence type="ECO:0000313" key="10">
    <source>
        <dbReference type="Proteomes" id="UP001497457"/>
    </source>
</evidence>
<evidence type="ECO:0000313" key="9">
    <source>
        <dbReference type="EMBL" id="CAL4924221.1"/>
    </source>
</evidence>
<dbReference type="PANTHER" id="PTHR47955">
    <property type="entry name" value="CYTOCHROME P450 FAMILY 71 PROTEIN"/>
    <property type="match status" value="1"/>
</dbReference>
<dbReference type="AlphaFoldDB" id="A0ABC8XEM3"/>
<dbReference type="PANTHER" id="PTHR47955:SF11">
    <property type="entry name" value="4-HYDROXYPHENYLACETALDEHYDE OXIME MONOOXYGENASE"/>
    <property type="match status" value="1"/>
</dbReference>
<sequence>MKGRLHLPPCPPGLPILGNLHQMAGALPHRSLWELSLRHGPVMMLRLGRVPVLVVSSAEAVRDVLKTHDADCCTRPDMPGPRRISYNHKDLSFTPYSEHWRQMRKLFVLEFRSKKLVQAIWETREAEVHKLMGKLASAGREPVFVEDRIFGCMDDIIGTVAFGNIYGAEQFVQRQHFRDVINEAMIARSSFCAEDYFPNTLGRLVDRLTGLVSRREMVFKEFDAFFETIIEHHLNPSRIIPDQGEDLIDDLIDALMKEEQGSLRFGRERVKALLSNIYIGAVDTGSVTIVWAMTELIRNPRVLKKVQHEIRTVVGNKERVQQDDFPALKYLRMVVLETLRLHPAFPLLVPRETMRQIKVTGYDVPAKTRLLVNAWAMGLFLNCISISREYFQQGRDQAYWDNPEQFNPDRFECKNVNFNGTAHFEYVPFSAGRRMCPGVAVGLATIEFFLANMLYHFDWELPDGMTTENINVEEAGGLTVHKKTPLVLVPTIYKPHLADQLVNSIGGAIDKVGNRAYYAVPLLQN</sequence>
<dbReference type="Pfam" id="PF00067">
    <property type="entry name" value="p450"/>
    <property type="match status" value="1"/>
</dbReference>
<protein>
    <recommendedName>
        <fullName evidence="11">Cytochrome P450</fullName>
    </recommendedName>
</protein>
<evidence type="ECO:0000256" key="6">
    <source>
        <dbReference type="ARBA" id="ARBA00023033"/>
    </source>
</evidence>
<dbReference type="Gene3D" id="1.10.630.10">
    <property type="entry name" value="Cytochrome P450"/>
    <property type="match status" value="1"/>
</dbReference>
<dbReference type="CDD" id="cd11072">
    <property type="entry name" value="CYP71-like"/>
    <property type="match status" value="1"/>
</dbReference>
<keyword evidence="10" id="KW-1185">Reference proteome</keyword>
<keyword evidence="3 7" id="KW-0479">Metal-binding</keyword>
<comment type="cofactor">
    <cofactor evidence="7">
        <name>heme</name>
        <dbReference type="ChEBI" id="CHEBI:30413"/>
    </cofactor>
</comment>
<comment type="similarity">
    <text evidence="1 8">Belongs to the cytochrome P450 family.</text>
</comment>